<evidence type="ECO:0000256" key="4">
    <source>
        <dbReference type="ARBA" id="ARBA00022692"/>
    </source>
</evidence>
<organism evidence="9 10">
    <name type="scientific">Nocardioides pini</name>
    <dbReference type="NCBI Taxonomy" id="2975053"/>
    <lineage>
        <taxon>Bacteria</taxon>
        <taxon>Bacillati</taxon>
        <taxon>Actinomycetota</taxon>
        <taxon>Actinomycetes</taxon>
        <taxon>Propionibacteriales</taxon>
        <taxon>Nocardioidaceae</taxon>
        <taxon>Nocardioides</taxon>
    </lineage>
</organism>
<evidence type="ECO:0000256" key="3">
    <source>
        <dbReference type="ARBA" id="ARBA00022475"/>
    </source>
</evidence>
<dbReference type="RefSeq" id="WP_268110033.1">
    <property type="nucleotide sequence ID" value="NZ_JAPPUX010000001.1"/>
</dbReference>
<dbReference type="InterPro" id="IPR011701">
    <property type="entry name" value="MFS"/>
</dbReference>
<keyword evidence="10" id="KW-1185">Reference proteome</keyword>
<feature type="domain" description="Major facilitator superfamily (MFS) profile" evidence="8">
    <location>
        <begin position="1"/>
        <end position="220"/>
    </location>
</feature>
<name>A0ABT4C8D9_9ACTN</name>
<feature type="transmembrane region" description="Helical" evidence="7">
    <location>
        <begin position="49"/>
        <end position="70"/>
    </location>
</feature>
<dbReference type="PANTHER" id="PTHR42718">
    <property type="entry name" value="MAJOR FACILITATOR SUPERFAMILY MULTIDRUG TRANSPORTER MFSC"/>
    <property type="match status" value="1"/>
</dbReference>
<feature type="transmembrane region" description="Helical" evidence="7">
    <location>
        <begin position="12"/>
        <end position="37"/>
    </location>
</feature>
<evidence type="ECO:0000256" key="7">
    <source>
        <dbReference type="SAM" id="Phobius"/>
    </source>
</evidence>
<comment type="subcellular location">
    <subcellularLocation>
        <location evidence="1">Cell membrane</location>
        <topology evidence="1">Multi-pass membrane protein</topology>
    </subcellularLocation>
</comment>
<dbReference type="SUPFAM" id="SSF103473">
    <property type="entry name" value="MFS general substrate transporter"/>
    <property type="match status" value="1"/>
</dbReference>
<evidence type="ECO:0000259" key="8">
    <source>
        <dbReference type="PROSITE" id="PS50850"/>
    </source>
</evidence>
<proteinExistence type="predicted"/>
<dbReference type="Pfam" id="PF07690">
    <property type="entry name" value="MFS_1"/>
    <property type="match status" value="1"/>
</dbReference>
<dbReference type="Proteomes" id="UP001074726">
    <property type="component" value="Unassembled WGS sequence"/>
</dbReference>
<dbReference type="PANTHER" id="PTHR42718:SF46">
    <property type="entry name" value="BLR6921 PROTEIN"/>
    <property type="match status" value="1"/>
</dbReference>
<evidence type="ECO:0000256" key="5">
    <source>
        <dbReference type="ARBA" id="ARBA00022989"/>
    </source>
</evidence>
<gene>
    <name evidence="9" type="ORF">NYO98_02980</name>
</gene>
<keyword evidence="6 7" id="KW-0472">Membrane</keyword>
<reference evidence="9" key="1">
    <citation type="submission" date="2022-08" db="EMBL/GenBank/DDBJ databases">
        <title>Genome sequencing of Nocardioides sp. STR2.</title>
        <authorList>
            <person name="So Y."/>
        </authorList>
    </citation>
    <scope>NUCLEOTIDE SEQUENCE</scope>
    <source>
        <strain evidence="9">STR2</strain>
    </source>
</reference>
<evidence type="ECO:0000256" key="1">
    <source>
        <dbReference type="ARBA" id="ARBA00004651"/>
    </source>
</evidence>
<dbReference type="Gene3D" id="1.20.1250.20">
    <property type="entry name" value="MFS general substrate transporter like domains"/>
    <property type="match status" value="1"/>
</dbReference>
<feature type="transmembrane region" description="Helical" evidence="7">
    <location>
        <begin position="102"/>
        <end position="130"/>
    </location>
</feature>
<dbReference type="InterPro" id="IPR036259">
    <property type="entry name" value="MFS_trans_sf"/>
</dbReference>
<evidence type="ECO:0000256" key="6">
    <source>
        <dbReference type="ARBA" id="ARBA00023136"/>
    </source>
</evidence>
<dbReference type="PROSITE" id="PS50850">
    <property type="entry name" value="MFS"/>
    <property type="match status" value="1"/>
</dbReference>
<accession>A0ABT4C8D9</accession>
<dbReference type="InterPro" id="IPR020846">
    <property type="entry name" value="MFS_dom"/>
</dbReference>
<keyword evidence="2" id="KW-0813">Transport</keyword>
<protein>
    <submittedName>
        <fullName evidence="9">MFS transporter</fullName>
    </submittedName>
</protein>
<dbReference type="EMBL" id="JAPPUX010000001">
    <property type="protein sequence ID" value="MCY4725228.1"/>
    <property type="molecule type" value="Genomic_DNA"/>
</dbReference>
<evidence type="ECO:0000313" key="10">
    <source>
        <dbReference type="Proteomes" id="UP001074726"/>
    </source>
</evidence>
<feature type="transmembrane region" description="Helical" evidence="7">
    <location>
        <begin position="77"/>
        <end position="96"/>
    </location>
</feature>
<feature type="transmembrane region" description="Helical" evidence="7">
    <location>
        <begin position="191"/>
        <end position="216"/>
    </location>
</feature>
<comment type="caution">
    <text evidence="9">The sequence shown here is derived from an EMBL/GenBank/DDBJ whole genome shotgun (WGS) entry which is preliminary data.</text>
</comment>
<keyword evidence="3" id="KW-1003">Cell membrane</keyword>
<evidence type="ECO:0000256" key="2">
    <source>
        <dbReference type="ARBA" id="ARBA00022448"/>
    </source>
</evidence>
<keyword evidence="5 7" id="KW-1133">Transmembrane helix</keyword>
<feature type="transmembrane region" description="Helical" evidence="7">
    <location>
        <begin position="150"/>
        <end position="171"/>
    </location>
</feature>
<keyword evidence="4 7" id="KW-0812">Transmembrane</keyword>
<evidence type="ECO:0000313" key="9">
    <source>
        <dbReference type="EMBL" id="MCY4725228.1"/>
    </source>
</evidence>
<sequence length="235" mass="24427">MLPLRVVLDRNLGGSFLVFLLVGAGLFAMFLFLTYYFQVNLGYTPLEAGFAFLPFSVGIILAAGIVAQLLPRLGPRALMVPGLTMAVVGMLLLTRIDQDSSYWALVFPAMVIMSVGLAGVFIPAASTSLVGVGSHDAGVASAVLNTSQQIGGSLGTALLNTIFAGAVTAYFTDHPPASPEEGQQILPLAFIHGYQVAFSWGAALFAVALVVAAVFINAHKEDIPSDAAPVADAAD</sequence>